<dbReference type="PANTHER" id="PTHR30346:SF28">
    <property type="entry name" value="HTH-TYPE TRANSCRIPTIONAL REGULATOR CYNR"/>
    <property type="match status" value="1"/>
</dbReference>
<evidence type="ECO:0000256" key="3">
    <source>
        <dbReference type="ARBA" id="ARBA00023125"/>
    </source>
</evidence>
<organism evidence="6 7">
    <name type="scientific">Prosthecobacter vanneervenii</name>
    <dbReference type="NCBI Taxonomy" id="48466"/>
    <lineage>
        <taxon>Bacteria</taxon>
        <taxon>Pseudomonadati</taxon>
        <taxon>Verrucomicrobiota</taxon>
        <taxon>Verrucomicrobiia</taxon>
        <taxon>Verrucomicrobiales</taxon>
        <taxon>Verrucomicrobiaceae</taxon>
        <taxon>Prosthecobacter</taxon>
    </lineage>
</organism>
<dbReference type="GO" id="GO:0003677">
    <property type="term" value="F:DNA binding"/>
    <property type="evidence" value="ECO:0007669"/>
    <property type="project" value="UniProtKB-KW"/>
</dbReference>
<dbReference type="InterPro" id="IPR005119">
    <property type="entry name" value="LysR_subst-bd"/>
</dbReference>
<dbReference type="SUPFAM" id="SSF53850">
    <property type="entry name" value="Periplasmic binding protein-like II"/>
    <property type="match status" value="1"/>
</dbReference>
<name>A0A7W7Y7Z8_9BACT</name>
<gene>
    <name evidence="6" type="ORF">HNQ65_000872</name>
</gene>
<evidence type="ECO:0000256" key="2">
    <source>
        <dbReference type="ARBA" id="ARBA00023015"/>
    </source>
</evidence>
<dbReference type="SUPFAM" id="SSF46785">
    <property type="entry name" value="Winged helix' DNA-binding domain"/>
    <property type="match status" value="1"/>
</dbReference>
<dbReference type="GO" id="GO:0003700">
    <property type="term" value="F:DNA-binding transcription factor activity"/>
    <property type="evidence" value="ECO:0007669"/>
    <property type="project" value="InterPro"/>
</dbReference>
<evidence type="ECO:0000256" key="4">
    <source>
        <dbReference type="ARBA" id="ARBA00023163"/>
    </source>
</evidence>
<keyword evidence="4" id="KW-0804">Transcription</keyword>
<dbReference type="InterPro" id="IPR036390">
    <property type="entry name" value="WH_DNA-bd_sf"/>
</dbReference>
<dbReference type="Gene3D" id="1.10.10.10">
    <property type="entry name" value="Winged helix-like DNA-binding domain superfamily/Winged helix DNA-binding domain"/>
    <property type="match status" value="1"/>
</dbReference>
<dbReference type="Gene3D" id="3.40.190.10">
    <property type="entry name" value="Periplasmic binding protein-like II"/>
    <property type="match status" value="2"/>
</dbReference>
<evidence type="ECO:0000256" key="1">
    <source>
        <dbReference type="ARBA" id="ARBA00009437"/>
    </source>
</evidence>
<dbReference type="Pfam" id="PF03466">
    <property type="entry name" value="LysR_substrate"/>
    <property type="match status" value="1"/>
</dbReference>
<evidence type="ECO:0000259" key="5">
    <source>
        <dbReference type="PROSITE" id="PS50931"/>
    </source>
</evidence>
<comment type="similarity">
    <text evidence="1">Belongs to the LysR transcriptional regulatory family.</text>
</comment>
<feature type="domain" description="HTH lysR-type" evidence="5">
    <location>
        <begin position="1"/>
        <end position="60"/>
    </location>
</feature>
<dbReference type="CDD" id="cd08414">
    <property type="entry name" value="PBP2_LTTR_aromatics_like"/>
    <property type="match status" value="1"/>
</dbReference>
<dbReference type="RefSeq" id="WP_184338247.1">
    <property type="nucleotide sequence ID" value="NZ_JACHIG010000001.1"/>
</dbReference>
<accession>A0A7W7Y7Z8</accession>
<dbReference type="GO" id="GO:0032993">
    <property type="term" value="C:protein-DNA complex"/>
    <property type="evidence" value="ECO:0007669"/>
    <property type="project" value="TreeGrafter"/>
</dbReference>
<dbReference type="FunFam" id="1.10.10.10:FF:000001">
    <property type="entry name" value="LysR family transcriptional regulator"/>
    <property type="match status" value="1"/>
</dbReference>
<keyword evidence="2" id="KW-0805">Transcription regulation</keyword>
<keyword evidence="7" id="KW-1185">Reference proteome</keyword>
<evidence type="ECO:0000313" key="6">
    <source>
        <dbReference type="EMBL" id="MBB5031318.1"/>
    </source>
</evidence>
<evidence type="ECO:0000313" key="7">
    <source>
        <dbReference type="Proteomes" id="UP000590740"/>
    </source>
</evidence>
<dbReference type="PRINTS" id="PR00039">
    <property type="entry name" value="HTHLYSR"/>
</dbReference>
<proteinExistence type="inferred from homology"/>
<dbReference type="InterPro" id="IPR036388">
    <property type="entry name" value="WH-like_DNA-bd_sf"/>
</dbReference>
<sequence>MDFSLRELECFTAVAEELSFTRAAQRLHLAQPPLSRHIRALEQRLGTVLFDRSGRRVALTAAGAVFYEETRSVMPQLIRAGETTRRFASGQTERLRLGFVSAVLSPELVEVLRLFREKHPQVQLLVQDLPPAEQLAALRHGTLDGGFIGLPPEERTPGIELLPWRQEALAAFVPFGHPLAKRQRMDLRALAGEALVAVSSEAAPAFAAYLRRVCGSAGFRPRIVLESPRAQAVAVMVAAGAGIALLPASLRRVVDGAAAVVPIRDAPKISHVFAHAAGAVSPAMRRFMKLLSK</sequence>
<protein>
    <submittedName>
        <fullName evidence="6">DNA-binding transcriptional LysR family regulator</fullName>
    </submittedName>
</protein>
<dbReference type="Proteomes" id="UP000590740">
    <property type="component" value="Unassembled WGS sequence"/>
</dbReference>
<reference evidence="6 7" key="1">
    <citation type="submission" date="2020-08" db="EMBL/GenBank/DDBJ databases">
        <title>Genomic Encyclopedia of Type Strains, Phase IV (KMG-IV): sequencing the most valuable type-strain genomes for metagenomic binning, comparative biology and taxonomic classification.</title>
        <authorList>
            <person name="Goeker M."/>
        </authorList>
    </citation>
    <scope>NUCLEOTIDE SEQUENCE [LARGE SCALE GENOMIC DNA]</scope>
    <source>
        <strain evidence="6 7">DSM 12252</strain>
    </source>
</reference>
<dbReference type="InterPro" id="IPR000847">
    <property type="entry name" value="LysR_HTH_N"/>
</dbReference>
<dbReference type="PROSITE" id="PS50931">
    <property type="entry name" value="HTH_LYSR"/>
    <property type="match status" value="1"/>
</dbReference>
<dbReference type="EMBL" id="JACHIG010000001">
    <property type="protein sequence ID" value="MBB5031318.1"/>
    <property type="molecule type" value="Genomic_DNA"/>
</dbReference>
<dbReference type="PANTHER" id="PTHR30346">
    <property type="entry name" value="TRANSCRIPTIONAL DUAL REGULATOR HCAR-RELATED"/>
    <property type="match status" value="1"/>
</dbReference>
<dbReference type="Pfam" id="PF00126">
    <property type="entry name" value="HTH_1"/>
    <property type="match status" value="1"/>
</dbReference>
<dbReference type="AlphaFoldDB" id="A0A7W7Y7Z8"/>
<keyword evidence="3 6" id="KW-0238">DNA-binding</keyword>
<comment type="caution">
    <text evidence="6">The sequence shown here is derived from an EMBL/GenBank/DDBJ whole genome shotgun (WGS) entry which is preliminary data.</text>
</comment>